<evidence type="ECO:0000313" key="2">
    <source>
        <dbReference type="EMBL" id="KAG8623998.1"/>
    </source>
</evidence>
<evidence type="ECO:0000313" key="3">
    <source>
        <dbReference type="Proteomes" id="UP000809789"/>
    </source>
</evidence>
<accession>A0A8K0PEA9</accession>
<dbReference type="EMBL" id="JAESVG020000010">
    <property type="protein sequence ID" value="KAG8623998.1"/>
    <property type="molecule type" value="Genomic_DNA"/>
</dbReference>
<dbReference type="Proteomes" id="UP000809789">
    <property type="component" value="Unassembled WGS sequence"/>
</dbReference>
<feature type="region of interest" description="Disordered" evidence="1">
    <location>
        <begin position="37"/>
        <end position="119"/>
    </location>
</feature>
<feature type="compositionally biased region" description="Basic and acidic residues" evidence="1">
    <location>
        <begin position="70"/>
        <end position="98"/>
    </location>
</feature>
<reference evidence="2" key="1">
    <citation type="submission" date="2021-07" db="EMBL/GenBank/DDBJ databases">
        <title>Elsinoe batatas strain:CRI-CJ2 Genome sequencing and assembly.</title>
        <authorList>
            <person name="Huang L."/>
        </authorList>
    </citation>
    <scope>NUCLEOTIDE SEQUENCE</scope>
    <source>
        <strain evidence="2">CRI-CJ2</strain>
    </source>
</reference>
<dbReference type="AlphaFoldDB" id="A0A8K0PEA9"/>
<comment type="caution">
    <text evidence="2">The sequence shown here is derived from an EMBL/GenBank/DDBJ whole genome shotgun (WGS) entry which is preliminary data.</text>
</comment>
<keyword evidence="3" id="KW-1185">Reference proteome</keyword>
<proteinExistence type="predicted"/>
<sequence>MSSPSEFLTFYRRMATPSALKRARVLPRPQLPARAITYTATRSDIGHDKKHTTDKKDRLDVQSNNSFAARDAKAKGEGGHATQQEDERGGKQMAKEENPEIPDGVAAIGFQDERGAKPK</sequence>
<dbReference type="OrthoDB" id="3945172at2759"/>
<name>A0A8K0PEA9_9PEZI</name>
<gene>
    <name evidence="2" type="ORF">KVT40_008974</name>
</gene>
<organism evidence="2 3">
    <name type="scientific">Elsinoe batatas</name>
    <dbReference type="NCBI Taxonomy" id="2601811"/>
    <lineage>
        <taxon>Eukaryota</taxon>
        <taxon>Fungi</taxon>
        <taxon>Dikarya</taxon>
        <taxon>Ascomycota</taxon>
        <taxon>Pezizomycotina</taxon>
        <taxon>Dothideomycetes</taxon>
        <taxon>Dothideomycetidae</taxon>
        <taxon>Myriangiales</taxon>
        <taxon>Elsinoaceae</taxon>
        <taxon>Elsinoe</taxon>
    </lineage>
</organism>
<protein>
    <submittedName>
        <fullName evidence="2">Uncharacterized protein</fullName>
    </submittedName>
</protein>
<evidence type="ECO:0000256" key="1">
    <source>
        <dbReference type="SAM" id="MobiDB-lite"/>
    </source>
</evidence>